<dbReference type="Pfam" id="PF13972">
    <property type="entry name" value="TetR"/>
    <property type="match status" value="1"/>
</dbReference>
<dbReference type="Proteomes" id="UP000008720">
    <property type="component" value="Chromosome"/>
</dbReference>
<dbReference type="InterPro" id="IPR050624">
    <property type="entry name" value="HTH-type_Tx_Regulator"/>
</dbReference>
<dbReference type="Gene3D" id="1.10.357.10">
    <property type="entry name" value="Tetracycline Repressor, domain 2"/>
    <property type="match status" value="1"/>
</dbReference>
<dbReference type="Pfam" id="PF00440">
    <property type="entry name" value="TetR_N"/>
    <property type="match status" value="1"/>
</dbReference>
<protein>
    <submittedName>
        <fullName evidence="4">Regulatory protein TetR</fullName>
    </submittedName>
</protein>
<dbReference type="PROSITE" id="PS50977">
    <property type="entry name" value="HTH_TETR_2"/>
    <property type="match status" value="1"/>
</dbReference>
<dbReference type="RefSeq" id="WP_013455131.1">
    <property type="nucleotide sequence ID" value="NC_014759.1"/>
</dbReference>
<keyword evidence="5" id="KW-1185">Reference proteome</keyword>
<dbReference type="InterPro" id="IPR009057">
    <property type="entry name" value="Homeodomain-like_sf"/>
</dbReference>
<feature type="domain" description="HTH tetR-type" evidence="3">
    <location>
        <begin position="2"/>
        <end position="62"/>
    </location>
</feature>
<evidence type="ECO:0000259" key="3">
    <source>
        <dbReference type="PROSITE" id="PS50977"/>
    </source>
</evidence>
<dbReference type="InterPro" id="IPR001647">
    <property type="entry name" value="HTH_TetR"/>
</dbReference>
<dbReference type="PANTHER" id="PTHR43479">
    <property type="entry name" value="ACREF/ENVCD OPERON REPRESSOR-RELATED"/>
    <property type="match status" value="1"/>
</dbReference>
<dbReference type="GO" id="GO:0003677">
    <property type="term" value="F:DNA binding"/>
    <property type="evidence" value="ECO:0007669"/>
    <property type="project" value="UniProtKB-UniRule"/>
</dbReference>
<reference evidence="4 5" key="1">
    <citation type="journal article" date="2011" name="Stand. Genomic Sci.">
        <title>Complete genome sequence of Marivirga tractuosa type strain (H-43).</title>
        <authorList>
            <person name="Pagani I."/>
            <person name="Chertkov O."/>
            <person name="Lapidus A."/>
            <person name="Lucas S."/>
            <person name="Del Rio T.G."/>
            <person name="Tice H."/>
            <person name="Copeland A."/>
            <person name="Cheng J.F."/>
            <person name="Nolan M."/>
            <person name="Saunders E."/>
            <person name="Pitluck S."/>
            <person name="Held B."/>
            <person name="Goodwin L."/>
            <person name="Liolios K."/>
            <person name="Ovchinikova G."/>
            <person name="Ivanova N."/>
            <person name="Mavromatis K."/>
            <person name="Pati A."/>
            <person name="Chen A."/>
            <person name="Palaniappan K."/>
            <person name="Land M."/>
            <person name="Hauser L."/>
            <person name="Jeffries C.D."/>
            <person name="Detter J.C."/>
            <person name="Han C."/>
            <person name="Tapia R."/>
            <person name="Ngatchou-Djao O.D."/>
            <person name="Rohde M."/>
            <person name="Goker M."/>
            <person name="Spring S."/>
            <person name="Sikorski J."/>
            <person name="Woyke T."/>
            <person name="Bristow J."/>
            <person name="Eisen J.A."/>
            <person name="Markowitz V."/>
            <person name="Hugenholtz P."/>
            <person name="Klenk H.P."/>
            <person name="Kyrpides N.C."/>
        </authorList>
    </citation>
    <scope>NUCLEOTIDE SEQUENCE [LARGE SCALE GENOMIC DNA]</scope>
    <source>
        <strain evidence="5">ATCC 23168 / DSM 4126 / NBRC 15989 / NCIMB 1408 / VKM B-1430 / H-43</strain>
    </source>
</reference>
<proteinExistence type="predicted"/>
<dbReference type="OrthoDB" id="9785164at2"/>
<dbReference type="InterPro" id="IPR025722">
    <property type="entry name" value="TetR"/>
</dbReference>
<feature type="DNA-binding region" description="H-T-H motif" evidence="2">
    <location>
        <begin position="25"/>
        <end position="44"/>
    </location>
</feature>
<dbReference type="EMBL" id="CP002349">
    <property type="protein sequence ID" value="ADR22988.1"/>
    <property type="molecule type" value="Genomic_DNA"/>
</dbReference>
<evidence type="ECO:0000313" key="4">
    <source>
        <dbReference type="EMBL" id="ADR22988.1"/>
    </source>
</evidence>
<dbReference type="HOGENOM" id="CLU_091262_1_0_10"/>
<dbReference type="AlphaFoldDB" id="E4TTI5"/>
<dbReference type="PANTHER" id="PTHR43479:SF11">
    <property type="entry name" value="ACREF_ENVCD OPERON REPRESSOR-RELATED"/>
    <property type="match status" value="1"/>
</dbReference>
<dbReference type="SUPFAM" id="SSF46689">
    <property type="entry name" value="Homeodomain-like"/>
    <property type="match status" value="1"/>
</dbReference>
<gene>
    <name evidence="4" type="ordered locus">Ftrac_3012</name>
</gene>
<accession>E4TTI5</accession>
<organism evidence="4 5">
    <name type="scientific">Marivirga tractuosa (strain ATCC 23168 / DSM 4126 / NBRC 15989 / NCIMB 1408 / VKM B-1430 / H-43)</name>
    <name type="common">Microscilla tractuosa</name>
    <name type="synonym">Flexibacter tractuosus</name>
    <dbReference type="NCBI Taxonomy" id="643867"/>
    <lineage>
        <taxon>Bacteria</taxon>
        <taxon>Pseudomonadati</taxon>
        <taxon>Bacteroidota</taxon>
        <taxon>Cytophagia</taxon>
        <taxon>Cytophagales</taxon>
        <taxon>Marivirgaceae</taxon>
        <taxon>Marivirga</taxon>
    </lineage>
</organism>
<keyword evidence="1 2" id="KW-0238">DNA-binding</keyword>
<evidence type="ECO:0000313" key="5">
    <source>
        <dbReference type="Proteomes" id="UP000008720"/>
    </source>
</evidence>
<name>E4TTI5_MARTH</name>
<sequence>MKNTKEKILQASLLLFNEKGMVNVSLRQIAQELNISQGNLNYHFKLKEDIVEALYFQLVEEMDNQMKSMELDNQLESLYKSSIKTMEKMYDYKFILIDFIHLMNENKKIKSHYAALMKFRNEQFQSVFRMLIEAEIFRPAEFEQEYERLYQRMNIIGDSWINVYATFDEDNSVEYYGDLLFEMIYPYLTDKGKREYWGFMERS</sequence>
<evidence type="ECO:0000256" key="1">
    <source>
        <dbReference type="ARBA" id="ARBA00023125"/>
    </source>
</evidence>
<evidence type="ECO:0000256" key="2">
    <source>
        <dbReference type="PROSITE-ProRule" id="PRU00335"/>
    </source>
</evidence>
<dbReference type="PRINTS" id="PR00455">
    <property type="entry name" value="HTHTETR"/>
</dbReference>
<dbReference type="KEGG" id="mtt:Ftrac_3012"/>
<dbReference type="eggNOG" id="COG1309">
    <property type="taxonomic scope" value="Bacteria"/>
</dbReference>